<dbReference type="InterPro" id="IPR000994">
    <property type="entry name" value="Pept_M24"/>
</dbReference>
<protein>
    <recommendedName>
        <fullName evidence="6 7">Methionine aminopeptidase</fullName>
        <shortName evidence="6">MAP</shortName>
        <shortName evidence="6">MetAP</shortName>
        <ecNumber evidence="6 7">3.4.11.18</ecNumber>
    </recommendedName>
    <alternativeName>
        <fullName evidence="6">Peptidase M</fullName>
    </alternativeName>
</protein>
<dbReference type="GO" id="GO:0006508">
    <property type="term" value="P:proteolysis"/>
    <property type="evidence" value="ECO:0007669"/>
    <property type="project" value="UniProtKB-KW"/>
</dbReference>
<evidence type="ECO:0000256" key="2">
    <source>
        <dbReference type="ARBA" id="ARBA00022438"/>
    </source>
</evidence>
<feature type="binding site" evidence="6">
    <location>
        <position position="105"/>
    </location>
    <ligand>
        <name>a divalent metal cation</name>
        <dbReference type="ChEBI" id="CHEBI:60240"/>
        <label>1</label>
    </ligand>
</feature>
<evidence type="ECO:0000313" key="9">
    <source>
        <dbReference type="EMBL" id="AKQ05324.1"/>
    </source>
</evidence>
<gene>
    <name evidence="6" type="primary">map</name>
</gene>
<feature type="binding site" evidence="6">
    <location>
        <position position="168"/>
    </location>
    <ligand>
        <name>a divalent metal cation</name>
        <dbReference type="ChEBI" id="CHEBI:60240"/>
        <label>2</label>
        <note>catalytic</note>
    </ligand>
</feature>
<dbReference type="Gene3D" id="3.90.230.10">
    <property type="entry name" value="Creatinase/methionine aminopeptidase superfamily"/>
    <property type="match status" value="1"/>
</dbReference>
<dbReference type="GO" id="GO:0070006">
    <property type="term" value="F:metalloaminopeptidase activity"/>
    <property type="evidence" value="ECO:0007669"/>
    <property type="project" value="UniProtKB-UniRule"/>
</dbReference>
<feature type="binding site" evidence="6">
    <location>
        <position position="201"/>
    </location>
    <ligand>
        <name>a divalent metal cation</name>
        <dbReference type="ChEBI" id="CHEBI:60240"/>
        <label>2</label>
        <note>catalytic</note>
    </ligand>
</feature>
<feature type="binding site" evidence="6">
    <location>
        <position position="105"/>
    </location>
    <ligand>
        <name>a divalent metal cation</name>
        <dbReference type="ChEBI" id="CHEBI:60240"/>
        <label>2</label>
        <note>catalytic</note>
    </ligand>
</feature>
<comment type="subunit">
    <text evidence="6">Monomer.</text>
</comment>
<dbReference type="GO" id="GO:0005829">
    <property type="term" value="C:cytosol"/>
    <property type="evidence" value="ECO:0007669"/>
    <property type="project" value="TreeGrafter"/>
</dbReference>
<dbReference type="InterPro" id="IPR002467">
    <property type="entry name" value="Pept_M24A_MAP1"/>
</dbReference>
<dbReference type="PANTHER" id="PTHR43330:SF27">
    <property type="entry name" value="METHIONINE AMINOPEPTIDASE"/>
    <property type="match status" value="1"/>
</dbReference>
<dbReference type="GO" id="GO:0004239">
    <property type="term" value="F:initiator methionyl aminopeptidase activity"/>
    <property type="evidence" value="ECO:0007669"/>
    <property type="project" value="UniProtKB-UniRule"/>
</dbReference>
<organism evidence="9">
    <name type="scientific">uncultured bacterium Rifle_16ft_4_minimus_24570</name>
    <dbReference type="NCBI Taxonomy" id="1665155"/>
    <lineage>
        <taxon>Bacteria</taxon>
        <taxon>environmental samples</taxon>
    </lineage>
</organism>
<dbReference type="AlphaFoldDB" id="A0A0H4TWI8"/>
<dbReference type="PROSITE" id="PS00680">
    <property type="entry name" value="MAP_1"/>
    <property type="match status" value="1"/>
</dbReference>
<keyword evidence="2 6" id="KW-0031">Aminopeptidase</keyword>
<proteinExistence type="inferred from homology"/>
<feature type="binding site" evidence="6">
    <location>
        <position position="175"/>
    </location>
    <ligand>
        <name>substrate</name>
    </ligand>
</feature>
<dbReference type="CDD" id="cd01086">
    <property type="entry name" value="MetAP1"/>
    <property type="match status" value="1"/>
</dbReference>
<comment type="catalytic activity">
    <reaction evidence="6 7">
        <text>Release of N-terminal amino acids, preferentially methionine, from peptides and arylamides.</text>
        <dbReference type="EC" id="3.4.11.18"/>
    </reaction>
</comment>
<comment type="similarity">
    <text evidence="6">Belongs to the peptidase M24A family. Methionine aminopeptidase type 1 subfamily.</text>
</comment>
<dbReference type="InterPro" id="IPR036005">
    <property type="entry name" value="Creatinase/aminopeptidase-like"/>
</dbReference>
<feature type="domain" description="Peptidase M24" evidence="8">
    <location>
        <begin position="11"/>
        <end position="239"/>
    </location>
</feature>
<dbReference type="GO" id="GO:0046872">
    <property type="term" value="F:metal ion binding"/>
    <property type="evidence" value="ECO:0007669"/>
    <property type="project" value="UniProtKB-UniRule"/>
</dbReference>
<dbReference type="EMBL" id="KT007070">
    <property type="protein sequence ID" value="AKQ05324.1"/>
    <property type="molecule type" value="Genomic_DNA"/>
</dbReference>
<accession>A0A0H4TWI8</accession>
<dbReference type="PRINTS" id="PR00599">
    <property type="entry name" value="MAPEPTIDASE"/>
</dbReference>
<comment type="cofactor">
    <cofactor evidence="6">
        <name>Co(2+)</name>
        <dbReference type="ChEBI" id="CHEBI:48828"/>
    </cofactor>
    <cofactor evidence="6">
        <name>Zn(2+)</name>
        <dbReference type="ChEBI" id="CHEBI:29105"/>
    </cofactor>
    <cofactor evidence="6">
        <name>Mn(2+)</name>
        <dbReference type="ChEBI" id="CHEBI:29035"/>
    </cofactor>
    <cofactor evidence="6">
        <name>Fe(2+)</name>
        <dbReference type="ChEBI" id="CHEBI:29033"/>
    </cofactor>
    <text evidence="6">Binds 2 divalent metal cations per subunit. Has a high-affinity and a low affinity metal-binding site. The true nature of the physiological cofactor is under debate. The enzyme is active with cobalt, zinc, manganese or divalent iron ions. Most likely, methionine aminopeptidases function as mononuclear Fe(2+)-metalloproteases under physiological conditions, and the catalytically relevant metal-binding site has been assigned to the histidine-containing high-affinity site.</text>
</comment>
<evidence type="ECO:0000256" key="5">
    <source>
        <dbReference type="ARBA" id="ARBA00022801"/>
    </source>
</evidence>
<name>A0A0H4TWI8_9BACT</name>
<dbReference type="InterPro" id="IPR001714">
    <property type="entry name" value="Pept_M24_MAP"/>
</dbReference>
<evidence type="ECO:0000256" key="4">
    <source>
        <dbReference type="ARBA" id="ARBA00022723"/>
    </source>
</evidence>
<keyword evidence="4 6" id="KW-0479">Metal-binding</keyword>
<dbReference type="HAMAP" id="MF_01974">
    <property type="entry name" value="MetAP_1"/>
    <property type="match status" value="1"/>
</dbReference>
<evidence type="ECO:0000256" key="6">
    <source>
        <dbReference type="HAMAP-Rule" id="MF_01974"/>
    </source>
</evidence>
<dbReference type="Pfam" id="PF00557">
    <property type="entry name" value="Peptidase_M24"/>
    <property type="match status" value="1"/>
</dbReference>
<evidence type="ECO:0000259" key="8">
    <source>
        <dbReference type="Pfam" id="PF00557"/>
    </source>
</evidence>
<keyword evidence="3 6" id="KW-0645">Protease</keyword>
<reference evidence="9" key="1">
    <citation type="journal article" date="2015" name="ISME J.">
        <title>Aquifer environment selects for microbial species cohorts in sediment and groundwater.</title>
        <authorList>
            <person name="Hug L.A."/>
            <person name="Thomas B.C."/>
            <person name="Brown C.T."/>
            <person name="Frischkorn K.R."/>
            <person name="Williams K.H."/>
            <person name="Tringe S.G."/>
            <person name="Banfield J.F."/>
        </authorList>
    </citation>
    <scope>NUCLEOTIDE SEQUENCE</scope>
</reference>
<feature type="binding site" evidence="6">
    <location>
        <position position="77"/>
    </location>
    <ligand>
        <name>substrate</name>
    </ligand>
</feature>
<keyword evidence="5 6" id="KW-0378">Hydrolase</keyword>
<dbReference type="SUPFAM" id="SSF55920">
    <property type="entry name" value="Creatinase/aminopeptidase"/>
    <property type="match status" value="1"/>
</dbReference>
<sequence>MIILKSRHEIEKMKISNRIVVEVLEEIKKKIRVGVTTIELDRLAESVILKKGGTPAFKGYRGYPNSLCISINEQVVHGIPSNRRLKDGDLVSIDLGVYHDGYYGDAAITVGAGEITSEAKRLLDATQKALYIGIEKAMAGNHLSDISNAVQMYVEGEGFSVVRAFVGHGIGTSLHEEPQVPNFGEAGKGPLLKNGMVLAIEPMVNAGVSDVEVLEDDWTVVTADGSLSAHFEHTVAVTDNGVEILTKI</sequence>
<dbReference type="EC" id="3.4.11.18" evidence="6 7"/>
<feature type="binding site" evidence="6">
    <location>
        <position position="232"/>
    </location>
    <ligand>
        <name>a divalent metal cation</name>
        <dbReference type="ChEBI" id="CHEBI:60240"/>
        <label>1</label>
    </ligand>
</feature>
<evidence type="ECO:0000256" key="3">
    <source>
        <dbReference type="ARBA" id="ARBA00022670"/>
    </source>
</evidence>
<evidence type="ECO:0000256" key="1">
    <source>
        <dbReference type="ARBA" id="ARBA00002521"/>
    </source>
</evidence>
<dbReference type="NCBIfam" id="TIGR00500">
    <property type="entry name" value="met_pdase_I"/>
    <property type="match status" value="1"/>
</dbReference>
<feature type="binding site" evidence="6">
    <location>
        <position position="232"/>
    </location>
    <ligand>
        <name>a divalent metal cation</name>
        <dbReference type="ChEBI" id="CHEBI:60240"/>
        <label>2</label>
        <note>catalytic</note>
    </ligand>
</feature>
<dbReference type="PANTHER" id="PTHR43330">
    <property type="entry name" value="METHIONINE AMINOPEPTIDASE"/>
    <property type="match status" value="1"/>
</dbReference>
<feature type="binding site" evidence="6">
    <location>
        <position position="94"/>
    </location>
    <ligand>
        <name>a divalent metal cation</name>
        <dbReference type="ChEBI" id="CHEBI:60240"/>
        <label>1</label>
    </ligand>
</feature>
<evidence type="ECO:0000256" key="7">
    <source>
        <dbReference type="RuleBase" id="RU003653"/>
    </source>
</evidence>
<comment type="function">
    <text evidence="1 6">Removes the N-terminal methionine from nascent proteins. The N-terminal methionine is often cleaved when the second residue in the primary sequence is small and uncharged (Met-Ala-, Cys, Gly, Pro, Ser, Thr, or Val). Requires deformylation of the N(alpha)-formylated initiator methionine before it can be hydrolyzed.</text>
</comment>